<dbReference type="InterPro" id="IPR038691">
    <property type="entry name" value="ComJ_sf"/>
</dbReference>
<dbReference type="Gene3D" id="2.60.34.30">
    <property type="entry name" value="Competence, DNA-entry nuclease inhibitor, ComJ"/>
    <property type="match status" value="1"/>
</dbReference>
<dbReference type="AlphaFoldDB" id="A0A068QPV5"/>
<evidence type="ECO:0000313" key="1">
    <source>
        <dbReference type="EMBL" id="CDG16661.1"/>
    </source>
</evidence>
<sequence length="159" mass="18391">MKSNKQVIDLLISHSQIQVRSRSFDETLCQWGNENIKQGAILHKDYVVFDPLPDDTFGANIYLTLEENFNMDPLVQRCMVVPFYVTDKNKLEIASATEKFNIDLGLKETFYSLYYEVCEGDEVFYKLTFIPSEIKIDAKYMLDDPWGGEKNKSLHEGTV</sequence>
<organism evidence="1 3">
    <name type="scientific">Xenorhabdus doucetiae</name>
    <dbReference type="NCBI Taxonomy" id="351671"/>
    <lineage>
        <taxon>Bacteria</taxon>
        <taxon>Pseudomonadati</taxon>
        <taxon>Pseudomonadota</taxon>
        <taxon>Gammaproteobacteria</taxon>
        <taxon>Enterobacterales</taxon>
        <taxon>Morganellaceae</taxon>
        <taxon>Xenorhabdus</taxon>
    </lineage>
</organism>
<dbReference type="EMBL" id="VNHN01000019">
    <property type="protein sequence ID" value="TYP08812.1"/>
    <property type="molecule type" value="Genomic_DNA"/>
</dbReference>
<proteinExistence type="predicted"/>
<dbReference type="KEGG" id="xdo:XDD1_0958"/>
<dbReference type="STRING" id="351671.XDD1_0958"/>
<dbReference type="Proteomes" id="UP000032721">
    <property type="component" value="Chromosome"/>
</dbReference>
<dbReference type="OrthoDB" id="5114501at2"/>
<keyword evidence="4" id="KW-1185">Reference proteome</keyword>
<reference evidence="1 3" key="1">
    <citation type="submission" date="2013-07" db="EMBL/GenBank/DDBJ databases">
        <authorList>
            <person name="Genoscope - CEA"/>
        </authorList>
    </citation>
    <scope>NUCLEOTIDE SEQUENCE [LARGE SCALE GENOMIC DNA]</scope>
    <source>
        <strain evidence="1">FRM16</strain>
        <strain evidence="3">FRM16 / DSM 17909</strain>
    </source>
</reference>
<dbReference type="Pfam" id="PF11033">
    <property type="entry name" value="ComJ"/>
    <property type="match status" value="1"/>
</dbReference>
<dbReference type="InterPro" id="IPR020354">
    <property type="entry name" value="Competence_nuclease_inhibitor"/>
</dbReference>
<evidence type="ECO:0000313" key="4">
    <source>
        <dbReference type="Proteomes" id="UP000324170"/>
    </source>
</evidence>
<name>A0A068QPV5_9GAMM</name>
<dbReference type="RefSeq" id="WP_045969072.1">
    <property type="nucleotide sequence ID" value="NZ_CAWMED010000001.1"/>
</dbReference>
<dbReference type="HOGENOM" id="CLU_139215_0_0_6"/>
<dbReference type="EMBL" id="FO704550">
    <property type="protein sequence ID" value="CDG16661.1"/>
    <property type="molecule type" value="Genomic_DNA"/>
</dbReference>
<evidence type="ECO:0000313" key="2">
    <source>
        <dbReference type="EMBL" id="TYP08812.1"/>
    </source>
</evidence>
<evidence type="ECO:0000313" key="3">
    <source>
        <dbReference type="Proteomes" id="UP000032721"/>
    </source>
</evidence>
<reference evidence="2 4" key="2">
    <citation type="submission" date="2019-07" db="EMBL/GenBank/DDBJ databases">
        <title>Genomic Encyclopedia of Type Strains, Phase I: the one thousand microbial genomes (KMG-I) project.</title>
        <authorList>
            <person name="Kyrpides N."/>
        </authorList>
    </citation>
    <scope>NUCLEOTIDE SEQUENCE [LARGE SCALE GENOMIC DNA]</scope>
    <source>
        <strain evidence="2 4">DSM 17909</strain>
    </source>
</reference>
<accession>A0A068QPV5</accession>
<gene>
    <name evidence="2" type="ORF">LY16_01469</name>
    <name evidence="1" type="ORF">XDD1_0958</name>
</gene>
<protein>
    <submittedName>
        <fullName evidence="2">Competence protein J (ComJ)</fullName>
    </submittedName>
</protein>
<dbReference type="Proteomes" id="UP000324170">
    <property type="component" value="Unassembled WGS sequence"/>
</dbReference>